<evidence type="ECO:0000313" key="1">
    <source>
        <dbReference type="EMBL" id="MBF4500586.1"/>
    </source>
</evidence>
<reference evidence="1" key="1">
    <citation type="submission" date="2020-11" db="EMBL/GenBank/DDBJ databases">
        <title>Multidrug resistant novel bacterium Savagea serpentis sp. nov., isolated from the scats of a vine snake (Ahaetulla nasuta).</title>
        <authorList>
            <person name="Venkata Ramana V."/>
            <person name="Vikas Patil S."/>
            <person name="Yogita Lugani V."/>
        </authorList>
    </citation>
    <scope>NUCLEOTIDE SEQUENCE</scope>
    <source>
        <strain evidence="1">SN6</strain>
    </source>
</reference>
<organism evidence="1 2">
    <name type="scientific">Savagea serpentis</name>
    <dbReference type="NCBI Taxonomy" id="2785297"/>
    <lineage>
        <taxon>Bacteria</taxon>
        <taxon>Bacillati</taxon>
        <taxon>Bacillota</taxon>
        <taxon>Bacilli</taxon>
        <taxon>Bacillales</taxon>
        <taxon>Caryophanaceae</taxon>
        <taxon>Savagea</taxon>
    </lineage>
</organism>
<evidence type="ECO:0000313" key="2">
    <source>
        <dbReference type="Proteomes" id="UP000622653"/>
    </source>
</evidence>
<protein>
    <submittedName>
        <fullName evidence="1">DUF1033 family protein</fullName>
    </submittedName>
</protein>
<comment type="caution">
    <text evidence="1">The sequence shown here is derived from an EMBL/GenBank/DDBJ whole genome shotgun (WGS) entry which is preliminary data.</text>
</comment>
<dbReference type="EMBL" id="JADKPV010000001">
    <property type="protein sequence ID" value="MBF4500586.1"/>
    <property type="molecule type" value="Genomic_DNA"/>
</dbReference>
<keyword evidence="2" id="KW-1185">Reference proteome</keyword>
<gene>
    <name evidence="1" type="ORF">IRY55_04345</name>
</gene>
<dbReference type="AlphaFoldDB" id="A0A8J7GBL7"/>
<dbReference type="InterPro" id="IPR010434">
    <property type="entry name" value="DUF1033"/>
</dbReference>
<accession>A0A8J7GBL7</accession>
<sequence>MFEIIYMKADYEPWWMFDDWEDWVESKQAYRSLEEATAQFHNIIEEWQQKHEFFEVRKGCFAAFWTKAEQCFCDHCDDDLQMFHGFILMQEGKPIVKEC</sequence>
<proteinExistence type="predicted"/>
<name>A0A8J7GBL7_9BACL</name>
<dbReference type="Pfam" id="PF06279">
    <property type="entry name" value="DUF1033"/>
    <property type="match status" value="1"/>
</dbReference>
<dbReference type="Proteomes" id="UP000622653">
    <property type="component" value="Unassembled WGS sequence"/>
</dbReference>
<dbReference type="RefSeq" id="WP_194562017.1">
    <property type="nucleotide sequence ID" value="NZ_JADKPV010000001.1"/>
</dbReference>